<dbReference type="PANTHER" id="PTHR24421">
    <property type="entry name" value="NITRATE/NITRITE SENSOR PROTEIN NARX-RELATED"/>
    <property type="match status" value="1"/>
</dbReference>
<dbReference type="GO" id="GO:0046983">
    <property type="term" value="F:protein dimerization activity"/>
    <property type="evidence" value="ECO:0007669"/>
    <property type="project" value="InterPro"/>
</dbReference>
<dbReference type="InterPro" id="IPR000014">
    <property type="entry name" value="PAS"/>
</dbReference>
<feature type="transmembrane region" description="Helical" evidence="10">
    <location>
        <begin position="277"/>
        <end position="295"/>
    </location>
</feature>
<dbReference type="InterPro" id="IPR035965">
    <property type="entry name" value="PAS-like_dom_sf"/>
</dbReference>
<evidence type="ECO:0000313" key="13">
    <source>
        <dbReference type="Proteomes" id="UP000193355"/>
    </source>
</evidence>
<dbReference type="Gene3D" id="3.30.450.20">
    <property type="entry name" value="PAS domain"/>
    <property type="match status" value="2"/>
</dbReference>
<evidence type="ECO:0000256" key="8">
    <source>
        <dbReference type="ARBA" id="ARBA00023012"/>
    </source>
</evidence>
<evidence type="ECO:0000256" key="3">
    <source>
        <dbReference type="ARBA" id="ARBA00022553"/>
    </source>
</evidence>
<dbReference type="Pfam" id="PF13426">
    <property type="entry name" value="PAS_9"/>
    <property type="match status" value="1"/>
</dbReference>
<proteinExistence type="predicted"/>
<keyword evidence="13" id="KW-1185">Reference proteome</keyword>
<evidence type="ECO:0000256" key="10">
    <source>
        <dbReference type="SAM" id="Phobius"/>
    </source>
</evidence>
<keyword evidence="10" id="KW-0472">Membrane</keyword>
<dbReference type="InterPro" id="IPR013656">
    <property type="entry name" value="PAS_4"/>
</dbReference>
<evidence type="ECO:0000256" key="7">
    <source>
        <dbReference type="ARBA" id="ARBA00022840"/>
    </source>
</evidence>
<dbReference type="OrthoDB" id="6231at2"/>
<dbReference type="CDD" id="cd00130">
    <property type="entry name" value="PAS"/>
    <property type="match status" value="1"/>
</dbReference>
<keyword evidence="6" id="KW-0418">Kinase</keyword>
<evidence type="ECO:0000256" key="2">
    <source>
        <dbReference type="ARBA" id="ARBA00012438"/>
    </source>
</evidence>
<keyword evidence="7" id="KW-0067">ATP-binding</keyword>
<dbReference type="SUPFAM" id="SSF55785">
    <property type="entry name" value="PYP-like sensor domain (PAS domain)"/>
    <property type="match status" value="2"/>
</dbReference>
<evidence type="ECO:0000256" key="6">
    <source>
        <dbReference type="ARBA" id="ARBA00022777"/>
    </source>
</evidence>
<dbReference type="Pfam" id="PF02518">
    <property type="entry name" value="HATPase_c"/>
    <property type="match status" value="1"/>
</dbReference>
<evidence type="ECO:0000313" key="12">
    <source>
        <dbReference type="EMBL" id="SMG21210.1"/>
    </source>
</evidence>
<reference evidence="13" key="1">
    <citation type="submission" date="2017-04" db="EMBL/GenBank/DDBJ databases">
        <authorList>
            <person name="Varghese N."/>
            <person name="Submissions S."/>
        </authorList>
    </citation>
    <scope>NUCLEOTIDE SEQUENCE [LARGE SCALE GENOMIC DNA]</scope>
    <source>
        <strain evidence="13">USBA 82</strain>
    </source>
</reference>
<evidence type="ECO:0000256" key="4">
    <source>
        <dbReference type="ARBA" id="ARBA00022679"/>
    </source>
</evidence>
<dbReference type="InterPro" id="IPR003594">
    <property type="entry name" value="HATPase_dom"/>
</dbReference>
<sequence length="875" mass="98115">MTARAYAFAVIILLVTFIGGNRLIDDLSGDRLLNYRAAREMDYLSLAARSVSDRLSMSLSHFRSLSNQVAHWGDQVDLSALLEGLAIDEGNYLPSLLDLSWVAYDGLAHHHSSKNRSIFQQARSWGELYMSRHVESWREGWVAPFTVSPGLKTLGMIYPLWYKGAFTGVFVVTLDLELLLGHLAHHIGETGDSWILDGLGQVMFSKDPSEVGKNVFADGQGLFYHLGYLRNDIIHRSYGKDIDRLMVWHSATVQARKLILVKTISPIASKQVMTYRLALSFLTALVLMWLTALFMSSRERAWEQLAMAERRYLAVVEAQTELVIRFNPDWTVTFVNRAYCVFFDLPRERVVGESLRKFLPPDDRSSLRSVLREMASDESQEAQWTQGLLNSTRWIKWNLSQVPGAWSSGSEIQAVGRDVTSTVLLQEELRRRKEAIWAILESAPVAISLVTEGAVEMVNKSGLALKDAPVVVSLAKAVMDQGYGLYGQEITLELDGEERFMIVNVVPYGPSSKEVLVAGLDVTAERRMSRQILEERDFRYRRILNSIGDAVLLCRQGKDQRYRVDLANPAAEEITGRRGINLLGMPLSTVFNATSLKRIEALIDDSNSPVSLTGGLRRTWGENIPVEMNLMVFKDDGPTVLIVMRDISERIKASARERAYARQLRNLIGRLDRLEQEKRREMASYLHDVVGQNLASVKISLGLAKRSLGPEAEVLDGAISLVNQVIDETRTMTFELASPLLDELGLLPALERLCEKLKEDHGLSVQIFHDRSWYDLDKPQRELLFRAVRELLINVAKHGQIDRAEVKLITRGQNLVAVVSDKGVGYDSKELDRGTTNSFGLFGLKERLAQAGGELICRSAPGKGTVATVIIKRGN</sequence>
<dbReference type="InterPro" id="IPR050482">
    <property type="entry name" value="Sensor_HK_TwoCompSys"/>
</dbReference>
<dbReference type="EC" id="2.7.13.3" evidence="2"/>
<dbReference type="EMBL" id="FXBB01000007">
    <property type="protein sequence ID" value="SMG21210.1"/>
    <property type="molecule type" value="Genomic_DNA"/>
</dbReference>
<evidence type="ECO:0000256" key="5">
    <source>
        <dbReference type="ARBA" id="ARBA00022741"/>
    </source>
</evidence>
<dbReference type="GO" id="GO:0005524">
    <property type="term" value="F:ATP binding"/>
    <property type="evidence" value="ECO:0007669"/>
    <property type="project" value="UniProtKB-KW"/>
</dbReference>
<protein>
    <recommendedName>
        <fullName evidence="2">histidine kinase</fullName>
        <ecNumber evidence="2">2.7.13.3</ecNumber>
    </recommendedName>
</protein>
<dbReference type="SUPFAM" id="SSF55874">
    <property type="entry name" value="ATPase domain of HSP90 chaperone/DNA topoisomerase II/histidine kinase"/>
    <property type="match status" value="1"/>
</dbReference>
<evidence type="ECO:0000259" key="11">
    <source>
        <dbReference type="PROSITE" id="PS50112"/>
    </source>
</evidence>
<keyword evidence="3" id="KW-0597">Phosphoprotein</keyword>
<keyword evidence="10" id="KW-1133">Transmembrane helix</keyword>
<dbReference type="PROSITE" id="PS50112">
    <property type="entry name" value="PAS"/>
    <property type="match status" value="1"/>
</dbReference>
<dbReference type="InterPro" id="IPR011712">
    <property type="entry name" value="Sig_transdc_His_kin_sub3_dim/P"/>
</dbReference>
<keyword evidence="10" id="KW-0812">Transmembrane</keyword>
<keyword evidence="9" id="KW-0175">Coiled coil</keyword>
<dbReference type="CDD" id="cd16917">
    <property type="entry name" value="HATPase_UhpB-NarQ-NarX-like"/>
    <property type="match status" value="1"/>
</dbReference>
<feature type="coiled-coil region" evidence="9">
    <location>
        <begin position="657"/>
        <end position="684"/>
    </location>
</feature>
<organism evidence="12 13">
    <name type="scientific">Dethiosulfovibrio salsuginis</name>
    <dbReference type="NCBI Taxonomy" id="561720"/>
    <lineage>
        <taxon>Bacteria</taxon>
        <taxon>Thermotogati</taxon>
        <taxon>Synergistota</taxon>
        <taxon>Synergistia</taxon>
        <taxon>Synergistales</taxon>
        <taxon>Dethiosulfovibrionaceae</taxon>
        <taxon>Dethiosulfovibrio</taxon>
    </lineage>
</organism>
<dbReference type="Gene3D" id="3.30.565.10">
    <property type="entry name" value="Histidine kinase-like ATPase, C-terminal domain"/>
    <property type="match status" value="1"/>
</dbReference>
<dbReference type="PANTHER" id="PTHR24421:SF10">
    <property type="entry name" value="NITRATE_NITRITE SENSOR PROTEIN NARQ"/>
    <property type="match status" value="1"/>
</dbReference>
<keyword evidence="8" id="KW-0902">Two-component regulatory system</keyword>
<dbReference type="GO" id="GO:0016020">
    <property type="term" value="C:membrane"/>
    <property type="evidence" value="ECO:0007669"/>
    <property type="project" value="InterPro"/>
</dbReference>
<feature type="transmembrane region" description="Helical" evidence="10">
    <location>
        <begin position="6"/>
        <end position="24"/>
    </location>
</feature>
<feature type="domain" description="PAS" evidence="11">
    <location>
        <begin position="308"/>
        <end position="378"/>
    </location>
</feature>
<accession>A0A1X7J1T9</accession>
<evidence type="ECO:0000256" key="1">
    <source>
        <dbReference type="ARBA" id="ARBA00000085"/>
    </source>
</evidence>
<dbReference type="Proteomes" id="UP000193355">
    <property type="component" value="Unassembled WGS sequence"/>
</dbReference>
<name>A0A1X7J1T9_9BACT</name>
<dbReference type="AlphaFoldDB" id="A0A1X7J1T9"/>
<dbReference type="Gene3D" id="1.20.5.1930">
    <property type="match status" value="1"/>
</dbReference>
<dbReference type="GO" id="GO:0000155">
    <property type="term" value="F:phosphorelay sensor kinase activity"/>
    <property type="evidence" value="ECO:0007669"/>
    <property type="project" value="InterPro"/>
</dbReference>
<dbReference type="SMART" id="SM00091">
    <property type="entry name" value="PAS"/>
    <property type="match status" value="2"/>
</dbReference>
<evidence type="ECO:0000256" key="9">
    <source>
        <dbReference type="SAM" id="Coils"/>
    </source>
</evidence>
<dbReference type="NCBIfam" id="TIGR00229">
    <property type="entry name" value="sensory_box"/>
    <property type="match status" value="2"/>
</dbReference>
<dbReference type="STRING" id="561720.SAMN06275492_10740"/>
<gene>
    <name evidence="12" type="ORF">SAMN06275492_10740</name>
</gene>
<comment type="catalytic activity">
    <reaction evidence="1">
        <text>ATP + protein L-histidine = ADP + protein N-phospho-L-histidine.</text>
        <dbReference type="EC" id="2.7.13.3"/>
    </reaction>
</comment>
<dbReference type="Pfam" id="PF07730">
    <property type="entry name" value="HisKA_3"/>
    <property type="match status" value="1"/>
</dbReference>
<dbReference type="InterPro" id="IPR036890">
    <property type="entry name" value="HATPase_C_sf"/>
</dbReference>
<dbReference type="RefSeq" id="WP_085544103.1">
    <property type="nucleotide sequence ID" value="NZ_FXBB01000007.1"/>
</dbReference>
<dbReference type="Pfam" id="PF08448">
    <property type="entry name" value="PAS_4"/>
    <property type="match status" value="1"/>
</dbReference>
<keyword evidence="4" id="KW-0808">Transferase</keyword>
<keyword evidence="5" id="KW-0547">Nucleotide-binding</keyword>